<evidence type="ECO:0000256" key="1">
    <source>
        <dbReference type="ARBA" id="ARBA00022723"/>
    </source>
</evidence>
<reference evidence="7" key="1">
    <citation type="submission" date="2024-06" db="EMBL/GenBank/DDBJ databases">
        <authorList>
            <person name="Liu X."/>
            <person name="Lenzi L."/>
            <person name="Haldenby T S."/>
            <person name="Uol C."/>
        </authorList>
    </citation>
    <scope>NUCLEOTIDE SEQUENCE</scope>
</reference>
<dbReference type="Proteomes" id="UP001497525">
    <property type="component" value="Unassembled WGS sequence"/>
</dbReference>
<protein>
    <recommendedName>
        <fullName evidence="6">AN1-type domain-containing protein</fullName>
    </recommendedName>
</protein>
<dbReference type="GO" id="GO:0005737">
    <property type="term" value="C:cytoplasm"/>
    <property type="evidence" value="ECO:0007669"/>
    <property type="project" value="TreeGrafter"/>
</dbReference>
<proteinExistence type="predicted"/>
<organism evidence="7 8">
    <name type="scientific">Calicophoron daubneyi</name>
    <name type="common">Rumen fluke</name>
    <name type="synonym">Paramphistomum daubneyi</name>
    <dbReference type="NCBI Taxonomy" id="300641"/>
    <lineage>
        <taxon>Eukaryota</taxon>
        <taxon>Metazoa</taxon>
        <taxon>Spiralia</taxon>
        <taxon>Lophotrochozoa</taxon>
        <taxon>Platyhelminthes</taxon>
        <taxon>Trematoda</taxon>
        <taxon>Digenea</taxon>
        <taxon>Plagiorchiida</taxon>
        <taxon>Pronocephalata</taxon>
        <taxon>Paramphistomoidea</taxon>
        <taxon>Paramphistomidae</taxon>
        <taxon>Calicophoron</taxon>
    </lineage>
</organism>
<evidence type="ECO:0000313" key="7">
    <source>
        <dbReference type="EMBL" id="CAL5130362.1"/>
    </source>
</evidence>
<feature type="domain" description="AN1-type" evidence="6">
    <location>
        <begin position="4"/>
        <end position="52"/>
    </location>
</feature>
<gene>
    <name evidence="7" type="ORF">CDAUBV1_LOCUS1977</name>
</gene>
<accession>A0AAV2SYU2</accession>
<dbReference type="PANTHER" id="PTHR14677:SF40">
    <property type="entry name" value="CDC48-ASSOCIATED UBIQUITIN-LIKE_ZINC FINGER PROTEIN 1"/>
    <property type="match status" value="1"/>
</dbReference>
<dbReference type="Pfam" id="PF01428">
    <property type="entry name" value="zf-AN1"/>
    <property type="match status" value="2"/>
</dbReference>
<evidence type="ECO:0000256" key="2">
    <source>
        <dbReference type="ARBA" id="ARBA00022771"/>
    </source>
</evidence>
<name>A0AAV2SYU2_CALDB</name>
<keyword evidence="2 4" id="KW-0863">Zinc-finger</keyword>
<evidence type="ECO:0000256" key="5">
    <source>
        <dbReference type="SAM" id="MobiDB-lite"/>
    </source>
</evidence>
<dbReference type="GO" id="GO:0008270">
    <property type="term" value="F:zinc ion binding"/>
    <property type="evidence" value="ECO:0007669"/>
    <property type="project" value="UniProtKB-KW"/>
</dbReference>
<dbReference type="AlphaFoldDB" id="A0AAV2SYU2"/>
<feature type="region of interest" description="Disordered" evidence="5">
    <location>
        <begin position="132"/>
        <end position="153"/>
    </location>
</feature>
<dbReference type="SUPFAM" id="SSF118310">
    <property type="entry name" value="AN1-like Zinc finger"/>
    <property type="match status" value="2"/>
</dbReference>
<dbReference type="Gene3D" id="4.10.1110.10">
    <property type="entry name" value="AN1-like Zinc finger"/>
    <property type="match status" value="2"/>
</dbReference>
<dbReference type="PROSITE" id="PS51039">
    <property type="entry name" value="ZF_AN1"/>
    <property type="match status" value="1"/>
</dbReference>
<keyword evidence="1" id="KW-0479">Metal-binding</keyword>
<evidence type="ECO:0000256" key="3">
    <source>
        <dbReference type="ARBA" id="ARBA00022833"/>
    </source>
</evidence>
<dbReference type="SMART" id="SM00154">
    <property type="entry name" value="ZnF_AN1"/>
    <property type="match status" value="2"/>
</dbReference>
<sequence length="281" mass="31114">MTEMNIGCHCAKPDCKRLDFLPIQCGACSLFFCKEHNLPAAHDCTAFKTNLAEGKSSEGIQTYSCHFQSCGQHELVPLVCEACGGSFCVRHKQKETHNCPRLWTATDEANALKESAEKASSGLDVESLRTVSRPLNQSGAKEDGKPRSRSKRVNATAARLVLMKAKMHAQPGGRGADQLPADERFVVRLVHSECMKYATDSIISVYFGKKWPLGRILDFALERFNIRTLPNQQVGLFRIGEYEQADENPFGPFELSRTPEDCVSQGDLYEGCLLCVDVFSG</sequence>
<dbReference type="InterPro" id="IPR035896">
    <property type="entry name" value="AN1-like_Znf"/>
</dbReference>
<dbReference type="PANTHER" id="PTHR14677">
    <property type="entry name" value="ARSENITE INDUCUBLE RNA ASSOCIATED PROTEIN AIP-1-RELATED"/>
    <property type="match status" value="1"/>
</dbReference>
<evidence type="ECO:0000259" key="6">
    <source>
        <dbReference type="PROSITE" id="PS51039"/>
    </source>
</evidence>
<comment type="caution">
    <text evidence="7">The sequence shown here is derived from an EMBL/GenBank/DDBJ whole genome shotgun (WGS) entry which is preliminary data.</text>
</comment>
<dbReference type="InterPro" id="IPR000058">
    <property type="entry name" value="Znf_AN1"/>
</dbReference>
<keyword evidence="3" id="KW-0862">Zinc</keyword>
<evidence type="ECO:0000313" key="8">
    <source>
        <dbReference type="Proteomes" id="UP001497525"/>
    </source>
</evidence>
<evidence type="ECO:0000256" key="4">
    <source>
        <dbReference type="PROSITE-ProRule" id="PRU00449"/>
    </source>
</evidence>
<dbReference type="EMBL" id="CAXLJL010000063">
    <property type="protein sequence ID" value="CAL5130362.1"/>
    <property type="molecule type" value="Genomic_DNA"/>
</dbReference>